<dbReference type="Gene3D" id="3.40.50.150">
    <property type="entry name" value="Vaccinia Virus protein VP39"/>
    <property type="match status" value="1"/>
</dbReference>
<proteinExistence type="inferred from homology"/>
<evidence type="ECO:0000256" key="6">
    <source>
        <dbReference type="ARBA" id="ARBA00039449"/>
    </source>
</evidence>
<keyword evidence="2" id="KW-0489">Methyltransferase</keyword>
<dbReference type="RefSeq" id="XP_017784333.1">
    <property type="nucleotide sequence ID" value="XM_017928844.1"/>
</dbReference>
<dbReference type="SUPFAM" id="SSF53335">
    <property type="entry name" value="S-adenosyl-L-methionine-dependent methyltransferases"/>
    <property type="match status" value="1"/>
</dbReference>
<evidence type="ECO:0000256" key="5">
    <source>
        <dbReference type="ARBA" id="ARBA00039112"/>
    </source>
</evidence>
<evidence type="ECO:0000256" key="7">
    <source>
        <dbReference type="ARBA" id="ARBA00043129"/>
    </source>
</evidence>
<evidence type="ECO:0000256" key="9">
    <source>
        <dbReference type="ARBA" id="ARBA00047885"/>
    </source>
</evidence>
<name>A0ABM1NBY3_NICVS</name>
<reference evidence="12" key="1">
    <citation type="submission" date="2025-08" db="UniProtKB">
        <authorList>
            <consortium name="RefSeq"/>
        </authorList>
    </citation>
    <scope>IDENTIFICATION</scope>
    <source>
        <tissue evidence="12">Whole Larva</tissue>
    </source>
</reference>
<gene>
    <name evidence="12" type="primary">LOC108568005</name>
</gene>
<sequence>MCEKNEEFYTKAKEYWAEIPATVDGMLGGYGHVSQTDIQGSRHFLKTVFQGSDSPGTETALDCGAGIGRITKHLLSTIFMKVDLVEQNAEFLEQAKDYLQPEILKIGEFYPISLQYFQPQENKYDVVWMQWVLGHLTDDHLVDFLITCKKSLKPKGVIVIKENLTANGEVEVDECDSSVTRPYKAYMEIFQRAGVKCYRKQKQAHFPKELFTVYMFALRPNANCDNDTQ</sequence>
<evidence type="ECO:0000256" key="10">
    <source>
        <dbReference type="ARBA" id="ARBA00048167"/>
    </source>
</evidence>
<evidence type="ECO:0000313" key="12">
    <source>
        <dbReference type="RefSeq" id="XP_017784333.1"/>
    </source>
</evidence>
<dbReference type="EC" id="2.1.1.244" evidence="5"/>
<dbReference type="CDD" id="cd02440">
    <property type="entry name" value="AdoMet_MTases"/>
    <property type="match status" value="1"/>
</dbReference>
<evidence type="ECO:0000256" key="8">
    <source>
        <dbReference type="ARBA" id="ARBA00047306"/>
    </source>
</evidence>
<dbReference type="InterPro" id="IPR008576">
    <property type="entry name" value="MeTrfase_NTM1"/>
</dbReference>
<comment type="similarity">
    <text evidence="1">Belongs to the methyltransferase superfamily. NTM1 family.</text>
</comment>
<comment type="catalytic activity">
    <reaction evidence="9">
        <text>N-terminal L-prolyl-L-prolyl-L-lysyl-[protein] + 2 S-adenosyl-L-methionine = N-terminal N,N-dimethyl-L-prolyl-L-prolyl-L-lysyl-[protein] + 2 S-adenosyl-L-homocysteine + 2 H(+)</text>
        <dbReference type="Rhea" id="RHEA:54736"/>
        <dbReference type="Rhea" id="RHEA-COMP:13787"/>
        <dbReference type="Rhea" id="RHEA-COMP:13974"/>
        <dbReference type="ChEBI" id="CHEBI:15378"/>
        <dbReference type="ChEBI" id="CHEBI:57856"/>
        <dbReference type="ChEBI" id="CHEBI:59789"/>
        <dbReference type="ChEBI" id="CHEBI:138059"/>
        <dbReference type="ChEBI" id="CHEBI:138318"/>
        <dbReference type="EC" id="2.1.1.244"/>
    </reaction>
</comment>
<dbReference type="PANTHER" id="PTHR12753">
    <property type="entry name" value="AD-003 - RELATED"/>
    <property type="match status" value="1"/>
</dbReference>
<keyword evidence="3" id="KW-0808">Transferase</keyword>
<comment type="catalytic activity">
    <reaction evidence="8">
        <text>N-terminal L-seryl-L-prolyl-L-lysyl-[protein] + 3 S-adenosyl-L-methionine = N-terminal N,N,N-trimethyl-L-seryl-L-prolyl-L-lysyl-[protein] + 3 S-adenosyl-L-homocysteine + 3 H(+)</text>
        <dbReference type="Rhea" id="RHEA:54724"/>
        <dbReference type="Rhea" id="RHEA-COMP:13789"/>
        <dbReference type="Rhea" id="RHEA-COMP:13973"/>
        <dbReference type="ChEBI" id="CHEBI:15378"/>
        <dbReference type="ChEBI" id="CHEBI:57856"/>
        <dbReference type="ChEBI" id="CHEBI:59789"/>
        <dbReference type="ChEBI" id="CHEBI:138061"/>
        <dbReference type="ChEBI" id="CHEBI:138317"/>
        <dbReference type="EC" id="2.1.1.244"/>
    </reaction>
</comment>
<evidence type="ECO:0000256" key="1">
    <source>
        <dbReference type="ARBA" id="ARBA00009059"/>
    </source>
</evidence>
<organism evidence="11 12">
    <name type="scientific">Nicrophorus vespilloides</name>
    <name type="common">Boreal carrion beetle</name>
    <dbReference type="NCBI Taxonomy" id="110193"/>
    <lineage>
        <taxon>Eukaryota</taxon>
        <taxon>Metazoa</taxon>
        <taxon>Ecdysozoa</taxon>
        <taxon>Arthropoda</taxon>
        <taxon>Hexapoda</taxon>
        <taxon>Insecta</taxon>
        <taxon>Pterygota</taxon>
        <taxon>Neoptera</taxon>
        <taxon>Endopterygota</taxon>
        <taxon>Coleoptera</taxon>
        <taxon>Polyphaga</taxon>
        <taxon>Staphyliniformia</taxon>
        <taxon>Silphidae</taxon>
        <taxon>Nicrophorinae</taxon>
        <taxon>Nicrophorus</taxon>
    </lineage>
</organism>
<protein>
    <recommendedName>
        <fullName evidence="6">Alpha N-terminal protein methyltransferase 1</fullName>
        <ecNumber evidence="5">2.1.1.244</ecNumber>
    </recommendedName>
    <alternativeName>
        <fullName evidence="7">X-Pro-Lys N-terminal protein methyltransferase 1</fullName>
    </alternativeName>
</protein>
<keyword evidence="4" id="KW-0949">S-adenosyl-L-methionine</keyword>
<dbReference type="InterPro" id="IPR029063">
    <property type="entry name" value="SAM-dependent_MTases_sf"/>
</dbReference>
<dbReference type="Proteomes" id="UP000695000">
    <property type="component" value="Unplaced"/>
</dbReference>
<evidence type="ECO:0000256" key="3">
    <source>
        <dbReference type="ARBA" id="ARBA00022679"/>
    </source>
</evidence>
<dbReference type="Pfam" id="PF05891">
    <property type="entry name" value="Methyltransf_PK"/>
    <property type="match status" value="1"/>
</dbReference>
<dbReference type="PANTHER" id="PTHR12753:SF0">
    <property type="entry name" value="ALPHA N-TERMINAL PROTEIN METHYLTRANSFERASE 1"/>
    <property type="match status" value="1"/>
</dbReference>
<dbReference type="PIRSF" id="PIRSF016958">
    <property type="entry name" value="DUF858_MeTrfase_lik"/>
    <property type="match status" value="1"/>
</dbReference>
<evidence type="ECO:0000256" key="4">
    <source>
        <dbReference type="ARBA" id="ARBA00022691"/>
    </source>
</evidence>
<keyword evidence="11" id="KW-1185">Reference proteome</keyword>
<evidence type="ECO:0000313" key="11">
    <source>
        <dbReference type="Proteomes" id="UP000695000"/>
    </source>
</evidence>
<accession>A0ABM1NBY3</accession>
<evidence type="ECO:0000256" key="2">
    <source>
        <dbReference type="ARBA" id="ARBA00022603"/>
    </source>
</evidence>
<dbReference type="GeneID" id="108568005"/>
<comment type="catalytic activity">
    <reaction evidence="10">
        <text>N-terminal L-alanyl-L-prolyl-L-lysyl-[protein] + 3 S-adenosyl-L-methionine = N-terminal N,N,N-trimethyl-L-alanyl-L-prolyl-L-lysyl-[protein] + 3 S-adenosyl-L-homocysteine + 3 H(+)</text>
        <dbReference type="Rhea" id="RHEA:54712"/>
        <dbReference type="Rhea" id="RHEA-COMP:13785"/>
        <dbReference type="Rhea" id="RHEA-COMP:13971"/>
        <dbReference type="ChEBI" id="CHEBI:15378"/>
        <dbReference type="ChEBI" id="CHEBI:57856"/>
        <dbReference type="ChEBI" id="CHEBI:59789"/>
        <dbReference type="ChEBI" id="CHEBI:138057"/>
        <dbReference type="ChEBI" id="CHEBI:138315"/>
        <dbReference type="EC" id="2.1.1.244"/>
    </reaction>
</comment>